<evidence type="ECO:0000256" key="1">
    <source>
        <dbReference type="ARBA" id="ARBA00009764"/>
    </source>
</evidence>
<evidence type="ECO:0000313" key="9">
    <source>
        <dbReference type="Proteomes" id="UP000320776"/>
    </source>
</evidence>
<dbReference type="Pfam" id="PF07195">
    <property type="entry name" value="FliD_C"/>
    <property type="match status" value="1"/>
</dbReference>
<keyword evidence="3 5" id="KW-0175">Coiled coil</keyword>
<dbReference type="AlphaFoldDB" id="A0A517DQX2"/>
<dbReference type="GO" id="GO:0007155">
    <property type="term" value="P:cell adhesion"/>
    <property type="evidence" value="ECO:0007669"/>
    <property type="project" value="InterPro"/>
</dbReference>
<keyword evidence="9" id="KW-1185">Reference proteome</keyword>
<dbReference type="GO" id="GO:0071973">
    <property type="term" value="P:bacterial-type flagellum-dependent cell motility"/>
    <property type="evidence" value="ECO:0007669"/>
    <property type="project" value="TreeGrafter"/>
</dbReference>
<dbReference type="Proteomes" id="UP000320776">
    <property type="component" value="Chromosome"/>
</dbReference>
<reference evidence="8 9" key="1">
    <citation type="submission" date="2019-02" db="EMBL/GenBank/DDBJ databases">
        <title>Closed genome of Sporomusa termitida DSM 4440.</title>
        <authorList>
            <person name="Poehlein A."/>
            <person name="Daniel R."/>
        </authorList>
    </citation>
    <scope>NUCLEOTIDE SEQUENCE [LARGE SCALE GENOMIC DNA]</scope>
    <source>
        <strain evidence="8 9">DSM 4440</strain>
    </source>
</reference>
<feature type="domain" description="Flagellar hook-associated protein 2 N-terminal" evidence="6">
    <location>
        <begin position="24"/>
        <end position="125"/>
    </location>
</feature>
<feature type="coiled-coil region" evidence="5">
    <location>
        <begin position="577"/>
        <end position="604"/>
    </location>
</feature>
<comment type="subcellular location">
    <subcellularLocation>
        <location evidence="5">Secreted</location>
    </subcellularLocation>
    <subcellularLocation>
        <location evidence="5">Bacterial flagellum</location>
    </subcellularLocation>
</comment>
<evidence type="ECO:0000256" key="5">
    <source>
        <dbReference type="RuleBase" id="RU362066"/>
    </source>
</evidence>
<keyword evidence="4 5" id="KW-0975">Bacterial flagellum</keyword>
<dbReference type="PANTHER" id="PTHR30288:SF0">
    <property type="entry name" value="FLAGELLAR HOOK-ASSOCIATED PROTEIN 2"/>
    <property type="match status" value="1"/>
</dbReference>
<protein>
    <recommendedName>
        <fullName evidence="5">Flagellar hook-associated protein 2</fullName>
        <shortName evidence="5">HAP2</shortName>
    </recommendedName>
    <alternativeName>
        <fullName evidence="5">Flagellar cap protein</fullName>
    </alternativeName>
</protein>
<dbReference type="OrthoDB" id="9776025at2"/>
<keyword evidence="5" id="KW-0964">Secreted</keyword>
<dbReference type="InterPro" id="IPR040026">
    <property type="entry name" value="FliD"/>
</dbReference>
<dbReference type="EMBL" id="CP036259">
    <property type="protein sequence ID" value="QDR79750.1"/>
    <property type="molecule type" value="Genomic_DNA"/>
</dbReference>
<proteinExistence type="inferred from homology"/>
<sequence>MASSSGTVTTTTVNGTTRLTGLSSGIDVDSIVEQLMAAEKTKLNRLNQQAQLIEWKQEAYRDVISDIQTFANTYFNVTSSSSIMRKSTFQAFSVSSSSSAVTAAYSSDAVAGSHTISVSQLATAAAKQTSGRLSKDIEGTAQASFTAAAGKSFVMTVDGTDYTIVLADTVTDVDGLQAAVDTAVGGGKVAVGADSDGVLTIAAADDSGVQSISISDADSDSALSDLGLTAGAANRIDTASTLAEMAAAMAGSFDFDSDGQVALTINGVSFAFDQDVTLAAMLTEINDSDAGVTMKYDALADQLVLTADKTGAGNTLAVTETGSSFLTAALGRETVAGVDAKLTVDGVSLTRSSNTVTVDGITYTLNKETTEEATVSVAQDVDTVYNNITSFVDAYNELISSLNSLLSEAYDSDYPPLTEDQKAEMSEDEIASWEKKAKVGLLTGDTTLRSFLSNMRNAIIDSVAGLATSITSIGITTGTYDEKGKLYIDEDTLKEAIQSNPEGVMTLFTQTSASYPGTTSVRKLNAGARAVRASEEGIAYRIYDILQDNISTISDRNGNKGLLLVKAGTENDTSASDNMLTEQLEALQKRITKEENRLDDKEDQLYAQYTTLETYISTMNAQLSALSSYLSS</sequence>
<accession>A0A517DQX2</accession>
<evidence type="ECO:0000256" key="2">
    <source>
        <dbReference type="ARBA" id="ARBA00011255"/>
    </source>
</evidence>
<evidence type="ECO:0000313" key="8">
    <source>
        <dbReference type="EMBL" id="QDR79750.1"/>
    </source>
</evidence>
<comment type="similarity">
    <text evidence="1 5">Belongs to the FliD family.</text>
</comment>
<gene>
    <name evidence="8" type="ORF">SPTER_10450</name>
</gene>
<dbReference type="Pfam" id="PF02465">
    <property type="entry name" value="FliD_N"/>
    <property type="match status" value="1"/>
</dbReference>
<comment type="function">
    <text evidence="5">Required for morphogenesis and for the elongation of the flagellar filament by facilitating polymerization of the flagellin monomers at the tip of growing filament. Forms a capping structure, which prevents flagellin subunits (transported through the central channel of the flagellum) from leaking out without polymerization at the distal end.</text>
</comment>
<dbReference type="GO" id="GO:0009424">
    <property type="term" value="C:bacterial-type flagellum hook"/>
    <property type="evidence" value="ECO:0007669"/>
    <property type="project" value="UniProtKB-UniRule"/>
</dbReference>
<evidence type="ECO:0000259" key="6">
    <source>
        <dbReference type="Pfam" id="PF02465"/>
    </source>
</evidence>
<dbReference type="GO" id="GO:0005576">
    <property type="term" value="C:extracellular region"/>
    <property type="evidence" value="ECO:0007669"/>
    <property type="project" value="UniProtKB-SubCell"/>
</dbReference>
<dbReference type="InterPro" id="IPR010809">
    <property type="entry name" value="FliD_C"/>
</dbReference>
<dbReference type="GO" id="GO:0009421">
    <property type="term" value="C:bacterial-type flagellum filament cap"/>
    <property type="evidence" value="ECO:0007669"/>
    <property type="project" value="InterPro"/>
</dbReference>
<dbReference type="InterPro" id="IPR003481">
    <property type="entry name" value="FliD_N"/>
</dbReference>
<comment type="subunit">
    <text evidence="2 5">Homopentamer.</text>
</comment>
<name>A0A517DQX2_9FIRM</name>
<evidence type="ECO:0000256" key="3">
    <source>
        <dbReference type="ARBA" id="ARBA00023054"/>
    </source>
</evidence>
<dbReference type="KEGG" id="sted:SPTER_10450"/>
<evidence type="ECO:0000256" key="4">
    <source>
        <dbReference type="ARBA" id="ARBA00023143"/>
    </source>
</evidence>
<organism evidence="8 9">
    <name type="scientific">Sporomusa termitida</name>
    <dbReference type="NCBI Taxonomy" id="2377"/>
    <lineage>
        <taxon>Bacteria</taxon>
        <taxon>Bacillati</taxon>
        <taxon>Bacillota</taxon>
        <taxon>Negativicutes</taxon>
        <taxon>Selenomonadales</taxon>
        <taxon>Sporomusaceae</taxon>
        <taxon>Sporomusa</taxon>
    </lineage>
</organism>
<dbReference type="PANTHER" id="PTHR30288">
    <property type="entry name" value="FLAGELLAR CAP/ASSEMBLY PROTEIN FLID"/>
    <property type="match status" value="1"/>
</dbReference>
<dbReference type="RefSeq" id="WP_144349351.1">
    <property type="nucleotide sequence ID" value="NZ_CP036259.1"/>
</dbReference>
<evidence type="ECO:0000259" key="7">
    <source>
        <dbReference type="Pfam" id="PF07195"/>
    </source>
</evidence>
<feature type="domain" description="Flagellar hook-associated protein 2 C-terminal" evidence="7">
    <location>
        <begin position="338"/>
        <end position="621"/>
    </location>
</feature>